<protein>
    <submittedName>
        <fullName evidence="1">Uncharacterized protein</fullName>
    </submittedName>
</protein>
<dbReference type="EMBL" id="VBQZ03000052">
    <property type="protein sequence ID" value="MXQ89098.1"/>
    <property type="molecule type" value="Genomic_DNA"/>
</dbReference>
<evidence type="ECO:0000313" key="2">
    <source>
        <dbReference type="Proteomes" id="UP000322234"/>
    </source>
</evidence>
<keyword evidence="2" id="KW-1185">Reference proteome</keyword>
<evidence type="ECO:0000313" key="1">
    <source>
        <dbReference type="EMBL" id="MXQ89098.1"/>
    </source>
</evidence>
<organism evidence="1 2">
    <name type="scientific">Bos mutus</name>
    <name type="common">wild yak</name>
    <dbReference type="NCBI Taxonomy" id="72004"/>
    <lineage>
        <taxon>Eukaryota</taxon>
        <taxon>Metazoa</taxon>
        <taxon>Chordata</taxon>
        <taxon>Craniata</taxon>
        <taxon>Vertebrata</taxon>
        <taxon>Euteleostomi</taxon>
        <taxon>Mammalia</taxon>
        <taxon>Eutheria</taxon>
        <taxon>Laurasiatheria</taxon>
        <taxon>Artiodactyla</taxon>
        <taxon>Ruminantia</taxon>
        <taxon>Pecora</taxon>
        <taxon>Bovidae</taxon>
        <taxon>Bovinae</taxon>
        <taxon>Bos</taxon>
    </lineage>
</organism>
<reference evidence="1" key="1">
    <citation type="submission" date="2019-10" db="EMBL/GenBank/DDBJ databases">
        <title>The sequence and de novo assembly of the wild yak genome.</title>
        <authorList>
            <person name="Liu Y."/>
        </authorList>
    </citation>
    <scope>NUCLEOTIDE SEQUENCE [LARGE SCALE GENOMIC DNA]</scope>
    <source>
        <strain evidence="1">WY2019</strain>
    </source>
</reference>
<gene>
    <name evidence="1" type="ORF">E5288_WYG007829</name>
</gene>
<accession>A0A6B0RG27</accession>
<comment type="caution">
    <text evidence="1">The sequence shown here is derived from an EMBL/GenBank/DDBJ whole genome shotgun (WGS) entry which is preliminary data.</text>
</comment>
<dbReference type="AlphaFoldDB" id="A0A6B0RG27"/>
<name>A0A6B0RG27_9CETA</name>
<proteinExistence type="predicted"/>
<dbReference type="Proteomes" id="UP000322234">
    <property type="component" value="Unassembled WGS sequence"/>
</dbReference>
<sequence>MGRRQSAPFLMKRASQSLRSNVGALVRRVQPERERGPPRLQRKVRFSLLWSLFVSKTRVSDGERAGLSQDPLTRGGTVVSARCRSRVYPDIDAATAMMLLNTPPEIHAGFPPGVIQNGTRVLSRGLFPGVRPLPVTPIGMTAAVRCLEISNLRPSVHERMLPTCSLFPPEKSVSVLEDRSQTVLSARLAGSPHHRHQEKSCNFKRKVPPALTREFDVVSVTDMSTLPPKRTACLL</sequence>